<proteinExistence type="predicted"/>
<name>A0A382LU10_9ZZZZ</name>
<dbReference type="InterPro" id="IPR029787">
    <property type="entry name" value="Nucleotide_cyclase"/>
</dbReference>
<dbReference type="Pfam" id="PF05165">
    <property type="entry name" value="GCH_III"/>
    <property type="match status" value="1"/>
</dbReference>
<gene>
    <name evidence="1" type="ORF">METZ01_LOCUS291235</name>
</gene>
<evidence type="ECO:0000313" key="1">
    <source>
        <dbReference type="EMBL" id="SVC38381.1"/>
    </source>
</evidence>
<protein>
    <submittedName>
        <fullName evidence="1">Uncharacterized protein</fullName>
    </submittedName>
</protein>
<feature type="non-terminal residue" evidence="1">
    <location>
        <position position="1"/>
    </location>
</feature>
<dbReference type="Gene3D" id="3.30.70.1230">
    <property type="entry name" value="Nucleotide cyclase"/>
    <property type="match status" value="1"/>
</dbReference>
<sequence>NELGIELNCGIGTGKTARSAVKLATKSLDTIREIRDSGKEKPEIYELT</sequence>
<accession>A0A382LU10</accession>
<dbReference type="EMBL" id="UINC01088293">
    <property type="protein sequence ID" value="SVC38381.1"/>
    <property type="molecule type" value="Genomic_DNA"/>
</dbReference>
<reference evidence="1" key="1">
    <citation type="submission" date="2018-05" db="EMBL/GenBank/DDBJ databases">
        <authorList>
            <person name="Lanie J.A."/>
            <person name="Ng W.-L."/>
            <person name="Kazmierczak K.M."/>
            <person name="Andrzejewski T.M."/>
            <person name="Davidsen T.M."/>
            <person name="Wayne K.J."/>
            <person name="Tettelin H."/>
            <person name="Glass J.I."/>
            <person name="Rusch D."/>
            <person name="Podicherti R."/>
            <person name="Tsui H.-C.T."/>
            <person name="Winkler M.E."/>
        </authorList>
    </citation>
    <scope>NUCLEOTIDE SEQUENCE</scope>
</reference>
<dbReference type="AlphaFoldDB" id="A0A382LU10"/>
<dbReference type="GO" id="GO:0043740">
    <property type="term" value="F:GTP cyclohydrolase IIa activity"/>
    <property type="evidence" value="ECO:0007669"/>
    <property type="project" value="InterPro"/>
</dbReference>
<organism evidence="1">
    <name type="scientific">marine metagenome</name>
    <dbReference type="NCBI Taxonomy" id="408172"/>
    <lineage>
        <taxon>unclassified sequences</taxon>
        <taxon>metagenomes</taxon>
        <taxon>ecological metagenomes</taxon>
    </lineage>
</organism>
<dbReference type="InterPro" id="IPR007839">
    <property type="entry name" value="GTP_CycHdrlase_3"/>
</dbReference>